<feature type="non-terminal residue" evidence="11">
    <location>
        <position position="1"/>
    </location>
</feature>
<feature type="non-terminal residue" evidence="11">
    <location>
        <position position="994"/>
    </location>
</feature>
<gene>
    <name evidence="11" type="primary">Or94a</name>
    <name evidence="11" type="ORF">G6Z77_0004353</name>
</gene>
<keyword evidence="2" id="KW-1003">Cell membrane</keyword>
<proteinExistence type="predicted"/>
<comment type="caution">
    <text evidence="11">The sequence shown here is derived from an EMBL/GenBank/DDBJ whole genome shotgun (WGS) entry which is preliminary data.</text>
</comment>
<feature type="transmembrane region" description="Helical" evidence="10">
    <location>
        <begin position="16"/>
        <end position="35"/>
    </location>
</feature>
<dbReference type="PANTHER" id="PTHR21137">
    <property type="entry name" value="ODORANT RECEPTOR"/>
    <property type="match status" value="1"/>
</dbReference>
<keyword evidence="9" id="KW-0807">Transducer</keyword>
<dbReference type="EMBL" id="JAANIB010007425">
    <property type="protein sequence ID" value="KAG5326057.1"/>
    <property type="molecule type" value="Genomic_DNA"/>
</dbReference>
<feature type="transmembrane region" description="Helical" evidence="10">
    <location>
        <begin position="162"/>
        <end position="181"/>
    </location>
</feature>
<keyword evidence="8" id="KW-0675">Receptor</keyword>
<dbReference type="InterPro" id="IPR004117">
    <property type="entry name" value="7tm6_olfct_rcpt"/>
</dbReference>
<protein>
    <submittedName>
        <fullName evidence="11">OR94A protein</fullName>
    </submittedName>
</protein>
<feature type="transmembrane region" description="Helical" evidence="10">
    <location>
        <begin position="117"/>
        <end position="150"/>
    </location>
</feature>
<feature type="transmembrane region" description="Helical" evidence="10">
    <location>
        <begin position="871"/>
        <end position="891"/>
    </location>
</feature>
<organism evidence="11 12">
    <name type="scientific">Acromyrmex heyeri</name>
    <dbReference type="NCBI Taxonomy" id="230685"/>
    <lineage>
        <taxon>Eukaryota</taxon>
        <taxon>Metazoa</taxon>
        <taxon>Ecdysozoa</taxon>
        <taxon>Arthropoda</taxon>
        <taxon>Hexapoda</taxon>
        <taxon>Insecta</taxon>
        <taxon>Pterygota</taxon>
        <taxon>Neoptera</taxon>
        <taxon>Endopterygota</taxon>
        <taxon>Hymenoptera</taxon>
        <taxon>Apocrita</taxon>
        <taxon>Aculeata</taxon>
        <taxon>Formicoidea</taxon>
        <taxon>Formicidae</taxon>
        <taxon>Myrmicinae</taxon>
        <taxon>Acromyrmex</taxon>
    </lineage>
</organism>
<dbReference type="GO" id="GO:0007165">
    <property type="term" value="P:signal transduction"/>
    <property type="evidence" value="ECO:0007669"/>
    <property type="project" value="UniProtKB-KW"/>
</dbReference>
<sequence length="994" mass="115584">MDVVLNVDNADDFTDTFYIMLGMIISCCKMVGLLINRNNIGILTNILTQKPFIPLEVDEIEIRQKFDKTIQTNTLWYTILVETTCACVMLTSLFTDFRKGNLTYREWTPYNYTSEMIFYIIYARQLISSTIGSMVNVACDSLICGLLLHICCQLEILEINSIIYMVFVEITCGCMNLTSLLTDFRQGNLAYREWIPFEWSNTVYYLTYFRQLMSLTAASIVNVACDIMICGLLLHIYCQIEILECRVRKSLRNRGDLVECVRQHDHIYKNMTKCYTILIMITYTGHVLRSLLTNFKKGQLAFRGWIPYDYSSFVLFCLTYAHQYVGLVFACLVSVACDGLIVEMQVMQFPLKILTVAGCRPPVSWSSLWKRTVYNVYTIFVCLLLLTFMLPQLMDIILNVNNADDFTDTFYIMLAMVIACCKMLSLLLNRKNIEILTDALVEKPFRPLEPDEIEIRQKYNNIIRTNSIIYTILIETTCGCMNLTSLFTDFRQGNLAYREWILFEWSDTVYYFTYFRQLMSLTAASIVNVACDIMICGLLLHIYCQIEILECRVRKSLRSRGDLGECVRQHDHIYKFAYTMNEKFKIIIAVQFIASMLVVCSNLYRLARTTLSSKYIPLMLYTFCMCLQILIYCWCGNEVKLKSIQFSDEIFGMDWITAHQKVRENLIMIMNRSLIPIEFSSAHILTVNLDSFVKSLQLVDSIFEIEWMPLDLKTKKSLLVIMTRAMKPIEFNSAYILNMNLDSFVAVSIKNNTLRYAIMIASAWTFMTLMSLFTNFRHRRLTYRGWIPYDYSSYTKFCLTYGQQLLSTFHGASINVACDTLLCGLLMHICCQIEILEYRLKKHLCNQFNLGYCIHHHNRIFEFAQMVNTRFTQIIGFQFMASTMVTCSNLYQLTKSTLNADHFALIMYTCATLIQIFVYCWFGNKVKLKSLHLTNSIFQMEWPVVENSIKKDILIIMKRAMIPIEITTVHILIINLDSFVAVSVKIYFNALILK</sequence>
<evidence type="ECO:0000313" key="11">
    <source>
        <dbReference type="EMBL" id="KAG5326057.1"/>
    </source>
</evidence>
<dbReference type="PANTHER" id="PTHR21137:SF35">
    <property type="entry name" value="ODORANT RECEPTOR 19A-RELATED"/>
    <property type="match status" value="1"/>
</dbReference>
<feature type="transmembrane region" description="Helical" evidence="10">
    <location>
        <begin position="756"/>
        <end position="776"/>
    </location>
</feature>
<feature type="transmembrane region" description="Helical" evidence="10">
    <location>
        <begin position="75"/>
        <end position="97"/>
    </location>
</feature>
<dbReference type="GO" id="GO:0004984">
    <property type="term" value="F:olfactory receptor activity"/>
    <property type="evidence" value="ECO:0007669"/>
    <property type="project" value="InterPro"/>
</dbReference>
<keyword evidence="4 10" id="KW-0812">Transmembrane</keyword>
<dbReference type="Pfam" id="PF02949">
    <property type="entry name" value="7tm_6"/>
    <property type="match status" value="4"/>
</dbReference>
<reference evidence="11 12" key="1">
    <citation type="submission" date="2020-02" db="EMBL/GenBank/DDBJ databases">
        <title>Relaxed selection underlies rapid genomic changes in the transitions from sociality to social parasitism in ants.</title>
        <authorList>
            <person name="Bi X."/>
        </authorList>
    </citation>
    <scope>NUCLEOTIDE SEQUENCE [LARGE SCALE GENOMIC DNA]</scope>
    <source>
        <strain evidence="11">BGI-DK2014b</strain>
        <tissue evidence="11">Whole body</tissue>
    </source>
</reference>
<feature type="transmembrane region" description="Helical" evidence="10">
    <location>
        <begin position="410"/>
        <end position="428"/>
    </location>
</feature>
<dbReference type="AlphaFoldDB" id="A0A836FUK1"/>
<evidence type="ECO:0000256" key="10">
    <source>
        <dbReference type="SAM" id="Phobius"/>
    </source>
</evidence>
<feature type="transmembrane region" description="Helical" evidence="10">
    <location>
        <begin position="212"/>
        <end position="238"/>
    </location>
</feature>
<evidence type="ECO:0000256" key="9">
    <source>
        <dbReference type="ARBA" id="ARBA00023224"/>
    </source>
</evidence>
<keyword evidence="3" id="KW-0716">Sensory transduction</keyword>
<dbReference type="GO" id="GO:0005549">
    <property type="term" value="F:odorant binding"/>
    <property type="evidence" value="ECO:0007669"/>
    <property type="project" value="InterPro"/>
</dbReference>
<feature type="transmembrane region" description="Helical" evidence="10">
    <location>
        <begin position="966"/>
        <end position="988"/>
    </location>
</feature>
<feature type="transmembrane region" description="Helical" evidence="10">
    <location>
        <begin position="274"/>
        <end position="292"/>
    </location>
</feature>
<evidence type="ECO:0000256" key="5">
    <source>
        <dbReference type="ARBA" id="ARBA00022725"/>
    </source>
</evidence>
<feature type="transmembrane region" description="Helical" evidence="10">
    <location>
        <begin position="903"/>
        <end position="922"/>
    </location>
</feature>
<accession>A0A836FUK1</accession>
<keyword evidence="7 10" id="KW-0472">Membrane</keyword>
<dbReference type="OrthoDB" id="6597368at2759"/>
<evidence type="ECO:0000256" key="2">
    <source>
        <dbReference type="ARBA" id="ARBA00022475"/>
    </source>
</evidence>
<feature type="transmembrane region" description="Helical" evidence="10">
    <location>
        <begin position="616"/>
        <end position="635"/>
    </location>
</feature>
<evidence type="ECO:0000256" key="4">
    <source>
        <dbReference type="ARBA" id="ARBA00022692"/>
    </source>
</evidence>
<comment type="subcellular location">
    <subcellularLocation>
        <location evidence="1">Cell membrane</location>
        <topology evidence="1">Multi-pass membrane protein</topology>
    </subcellularLocation>
</comment>
<keyword evidence="5" id="KW-0552">Olfaction</keyword>
<dbReference type="Proteomes" id="UP000670152">
    <property type="component" value="Unassembled WGS sequence"/>
</dbReference>
<keyword evidence="12" id="KW-1185">Reference proteome</keyword>
<evidence type="ECO:0000256" key="1">
    <source>
        <dbReference type="ARBA" id="ARBA00004651"/>
    </source>
</evidence>
<evidence type="ECO:0000256" key="6">
    <source>
        <dbReference type="ARBA" id="ARBA00022989"/>
    </source>
</evidence>
<feature type="transmembrane region" description="Helical" evidence="10">
    <location>
        <begin position="372"/>
        <end position="390"/>
    </location>
</feature>
<evidence type="ECO:0000256" key="7">
    <source>
        <dbReference type="ARBA" id="ARBA00023136"/>
    </source>
</evidence>
<feature type="transmembrane region" description="Helical" evidence="10">
    <location>
        <begin position="312"/>
        <end position="342"/>
    </location>
</feature>
<name>A0A836FUK1_9HYME</name>
<dbReference type="GO" id="GO:0005886">
    <property type="term" value="C:plasma membrane"/>
    <property type="evidence" value="ECO:0007669"/>
    <property type="project" value="UniProtKB-SubCell"/>
</dbReference>
<keyword evidence="6 10" id="KW-1133">Transmembrane helix</keyword>
<feature type="transmembrane region" description="Helical" evidence="10">
    <location>
        <begin position="584"/>
        <end position="604"/>
    </location>
</feature>
<evidence type="ECO:0000256" key="8">
    <source>
        <dbReference type="ARBA" id="ARBA00023170"/>
    </source>
</evidence>
<evidence type="ECO:0000256" key="3">
    <source>
        <dbReference type="ARBA" id="ARBA00022606"/>
    </source>
</evidence>
<evidence type="ECO:0000313" key="12">
    <source>
        <dbReference type="Proteomes" id="UP000670152"/>
    </source>
</evidence>